<sequence length="49" mass="5501">MEYRTEFQSIASELPPQWFAVAIGELGDSPQTCESSEEERPVELPLGFV</sequence>
<evidence type="ECO:0000313" key="3">
    <source>
        <dbReference type="Proteomes" id="UP000027982"/>
    </source>
</evidence>
<feature type="region of interest" description="Disordered" evidence="1">
    <location>
        <begin position="29"/>
        <end position="49"/>
    </location>
</feature>
<reference evidence="2 3" key="1">
    <citation type="journal article" date="2014" name="PLoS ONE">
        <title>The first complete genome sequence of the class fimbriimonadia in the phylum armatimonadetes.</title>
        <authorList>
            <person name="Hu Z.Y."/>
            <person name="Wang Y.Z."/>
            <person name="Im W.T."/>
            <person name="Wang S.Y."/>
            <person name="Zhao G.P."/>
            <person name="Zheng H.J."/>
            <person name="Quan Z.X."/>
        </authorList>
    </citation>
    <scope>NUCLEOTIDE SEQUENCE [LARGE SCALE GENOMIC DNA]</scope>
    <source>
        <strain evidence="2">Gsoil 348</strain>
    </source>
</reference>
<dbReference type="Proteomes" id="UP000027982">
    <property type="component" value="Chromosome"/>
</dbReference>
<accession>A0A068NYC3</accession>
<keyword evidence="3" id="KW-1185">Reference proteome</keyword>
<name>A0A068NYC3_FIMGI</name>
<organism evidence="2 3">
    <name type="scientific">Fimbriimonas ginsengisoli Gsoil 348</name>
    <dbReference type="NCBI Taxonomy" id="661478"/>
    <lineage>
        <taxon>Bacteria</taxon>
        <taxon>Bacillati</taxon>
        <taxon>Armatimonadota</taxon>
        <taxon>Fimbriimonadia</taxon>
        <taxon>Fimbriimonadales</taxon>
        <taxon>Fimbriimonadaceae</taxon>
        <taxon>Fimbriimonas</taxon>
    </lineage>
</organism>
<dbReference type="AlphaFoldDB" id="A0A068NYC3"/>
<protein>
    <submittedName>
        <fullName evidence="2">Uncharacterized protein</fullName>
    </submittedName>
</protein>
<evidence type="ECO:0000313" key="2">
    <source>
        <dbReference type="EMBL" id="AIE86844.1"/>
    </source>
</evidence>
<gene>
    <name evidence="2" type="ORF">OP10G_3476</name>
</gene>
<dbReference type="KEGG" id="fgi:OP10G_3476"/>
<proteinExistence type="predicted"/>
<dbReference type="EMBL" id="CP007139">
    <property type="protein sequence ID" value="AIE86844.1"/>
    <property type="molecule type" value="Genomic_DNA"/>
</dbReference>
<dbReference type="HOGENOM" id="CLU_3135923_0_0_0"/>
<evidence type="ECO:0000256" key="1">
    <source>
        <dbReference type="SAM" id="MobiDB-lite"/>
    </source>
</evidence>